<protein>
    <submittedName>
        <fullName evidence="1">Uncharacterized protein</fullName>
    </submittedName>
</protein>
<dbReference type="EMBL" id="BSUK01000001">
    <property type="protein sequence ID" value="GMA22416.1"/>
    <property type="molecule type" value="Genomic_DNA"/>
</dbReference>
<keyword evidence="2" id="KW-1185">Reference proteome</keyword>
<gene>
    <name evidence="1" type="ORF">GCM10025864_01750</name>
</gene>
<sequence>MSLDDDPFDYEVTKAGTVRIFRGGREVVTVAGRAAERLVERLGVADATDQQLLARVTGNYRRGNERTGPR</sequence>
<name>A0ABQ6HVD4_9MICO</name>
<accession>A0ABQ6HVD4</accession>
<evidence type="ECO:0000313" key="2">
    <source>
        <dbReference type="Proteomes" id="UP001157091"/>
    </source>
</evidence>
<proteinExistence type="predicted"/>
<reference evidence="2" key="1">
    <citation type="journal article" date="2019" name="Int. J. Syst. Evol. Microbiol.">
        <title>The Global Catalogue of Microorganisms (GCM) 10K type strain sequencing project: providing services to taxonomists for standard genome sequencing and annotation.</title>
        <authorList>
            <consortium name="The Broad Institute Genomics Platform"/>
            <consortium name="The Broad Institute Genome Sequencing Center for Infectious Disease"/>
            <person name="Wu L."/>
            <person name="Ma J."/>
        </authorList>
    </citation>
    <scope>NUCLEOTIDE SEQUENCE [LARGE SCALE GENOMIC DNA]</scope>
    <source>
        <strain evidence="2">NBRC 106348</strain>
    </source>
</reference>
<dbReference type="RefSeq" id="WP_284291406.1">
    <property type="nucleotide sequence ID" value="NZ_BSUK01000001.1"/>
</dbReference>
<comment type="caution">
    <text evidence="1">The sequence shown here is derived from an EMBL/GenBank/DDBJ whole genome shotgun (WGS) entry which is preliminary data.</text>
</comment>
<dbReference type="Proteomes" id="UP001157091">
    <property type="component" value="Unassembled WGS sequence"/>
</dbReference>
<evidence type="ECO:0000313" key="1">
    <source>
        <dbReference type="EMBL" id="GMA22416.1"/>
    </source>
</evidence>
<organism evidence="1 2">
    <name type="scientific">Luteimicrobium album</name>
    <dbReference type="NCBI Taxonomy" id="1054550"/>
    <lineage>
        <taxon>Bacteria</taxon>
        <taxon>Bacillati</taxon>
        <taxon>Actinomycetota</taxon>
        <taxon>Actinomycetes</taxon>
        <taxon>Micrococcales</taxon>
        <taxon>Luteimicrobium</taxon>
    </lineage>
</organism>